<name>A0A7H1NR96_9PROT</name>
<evidence type="ECO:0000313" key="1">
    <source>
        <dbReference type="EMBL" id="QNT78306.1"/>
    </source>
</evidence>
<organism evidence="1 2">
    <name type="scientific">Entomobacter blattae</name>
    <dbReference type="NCBI Taxonomy" id="2762277"/>
    <lineage>
        <taxon>Bacteria</taxon>
        <taxon>Pseudomonadati</taxon>
        <taxon>Pseudomonadota</taxon>
        <taxon>Alphaproteobacteria</taxon>
        <taxon>Acetobacterales</taxon>
        <taxon>Acetobacteraceae</taxon>
        <taxon>Entomobacter</taxon>
    </lineage>
</organism>
<dbReference type="Proteomes" id="UP000516349">
    <property type="component" value="Chromosome"/>
</dbReference>
<dbReference type="EMBL" id="CP060244">
    <property type="protein sequence ID" value="QNT78306.1"/>
    <property type="molecule type" value="Genomic_DNA"/>
</dbReference>
<dbReference type="KEGG" id="ebla:JGUZn3_10780"/>
<dbReference type="RefSeq" id="WP_203414635.1">
    <property type="nucleotide sequence ID" value="NZ_CP060244.1"/>
</dbReference>
<keyword evidence="2" id="KW-1185">Reference proteome</keyword>
<dbReference type="SUPFAM" id="SSF53474">
    <property type="entry name" value="alpha/beta-Hydrolases"/>
    <property type="match status" value="1"/>
</dbReference>
<dbReference type="AlphaFoldDB" id="A0A7H1NR96"/>
<accession>A0A7H1NR96</accession>
<sequence length="450" mass="48035">MGFFDDVFSGIGSFLKVVKDTYDKAVVYQQQVNQSVQNLINDVASTSAARENLLNGTIIGNVINSVAGALNVYLGSTTNYEEKFLSDTTPIVVAHNQDLTHTPTVAQFLQASAAVNVPNALPASLTPFLYNGKQLAISDAVTGMAAKVWSTPQNQIIIAYQGTAGQGATDVVHAVNQVLQDVQVVAHRTTLGQQNAVKFAQFVAHEAEARGYNTSNIFVTGHSLGGIEAEYVAQQTGLAGIGFDSTGILPSTTGKGDGSNFINILQYGDPVSSYASDIQGAQPFAPDYDPNGGIQPHYGKIIMTGDVKNQQDLSVISQGWNNFFEFGKVLTASNYLLSGFPKFHAFSRLYEDLNVTPDLSQYKIDSNGQIITNPSTDYGIYNITVNDIFNAGKDPSKIQGVVHDYGNNSIAQIISAQAQRTDYHATVLPSVTNLPSVANSGVFAAQPAFA</sequence>
<dbReference type="InterPro" id="IPR029058">
    <property type="entry name" value="AB_hydrolase_fold"/>
</dbReference>
<reference evidence="1 2" key="1">
    <citation type="submission" date="2020-08" db="EMBL/GenBank/DDBJ databases">
        <title>Complete genome sequence of Entomobacter blattae G55GP.</title>
        <authorList>
            <person name="Poehlein A."/>
            <person name="Guzman J."/>
            <person name="Daniel R."/>
            <person name="Vilcinskas A."/>
        </authorList>
    </citation>
    <scope>NUCLEOTIDE SEQUENCE [LARGE SCALE GENOMIC DNA]</scope>
    <source>
        <strain evidence="1 2">G55GP</strain>
    </source>
</reference>
<dbReference type="Gene3D" id="3.40.50.1820">
    <property type="entry name" value="alpha/beta hydrolase"/>
    <property type="match status" value="1"/>
</dbReference>
<protein>
    <submittedName>
        <fullName evidence="1">Uncharacterized protein</fullName>
    </submittedName>
</protein>
<gene>
    <name evidence="1" type="ORF">JGUZn3_10780</name>
</gene>
<evidence type="ECO:0000313" key="2">
    <source>
        <dbReference type="Proteomes" id="UP000516349"/>
    </source>
</evidence>
<proteinExistence type="predicted"/>